<evidence type="ECO:0000313" key="1">
    <source>
        <dbReference type="EMBL" id="MEA5581159.1"/>
    </source>
</evidence>
<dbReference type="SUPFAM" id="SSF141694">
    <property type="entry name" value="AF2212/PG0164-like"/>
    <property type="match status" value="1"/>
</dbReference>
<dbReference type="RefSeq" id="WP_323195499.1">
    <property type="nucleotide sequence ID" value="NZ_JAYGHG010000008.1"/>
</dbReference>
<dbReference type="Pfam" id="PF01954">
    <property type="entry name" value="AF2212-like"/>
    <property type="match status" value="1"/>
</dbReference>
<dbReference type="Proteomes" id="UP001302120">
    <property type="component" value="Unassembled WGS sequence"/>
</dbReference>
<accession>A0ABU5UCB6</accession>
<reference evidence="1 2" key="1">
    <citation type="submission" date="2023-12" db="EMBL/GenBank/DDBJ databases">
        <title>Baltic Sea Cyanobacteria.</title>
        <authorList>
            <person name="Delbaje E."/>
            <person name="Fewer D.P."/>
            <person name="Shishido T.K."/>
        </authorList>
    </citation>
    <scope>NUCLEOTIDE SEQUENCE [LARGE SCALE GENOMIC DNA]</scope>
    <source>
        <strain evidence="1 2">UHCC-0300</strain>
    </source>
</reference>
<evidence type="ECO:0000313" key="2">
    <source>
        <dbReference type="Proteomes" id="UP001302120"/>
    </source>
</evidence>
<gene>
    <name evidence="1" type="ORF">VB620_07385</name>
</gene>
<comment type="caution">
    <text evidence="1">The sequence shown here is derived from an EMBL/GenBank/DDBJ whole genome shotgun (WGS) entry which is preliminary data.</text>
</comment>
<organism evidence="1 2">
    <name type="scientific">Nodularia harveyana UHCC-0300</name>
    <dbReference type="NCBI Taxonomy" id="2974287"/>
    <lineage>
        <taxon>Bacteria</taxon>
        <taxon>Bacillati</taxon>
        <taxon>Cyanobacteriota</taxon>
        <taxon>Cyanophyceae</taxon>
        <taxon>Nostocales</taxon>
        <taxon>Nodulariaceae</taxon>
        <taxon>Nodularia</taxon>
    </lineage>
</organism>
<proteinExistence type="predicted"/>
<dbReference type="EMBL" id="JAYGHG010000008">
    <property type="protein sequence ID" value="MEA5581159.1"/>
    <property type="molecule type" value="Genomic_DNA"/>
</dbReference>
<protein>
    <submittedName>
        <fullName evidence="1">Antitoxin family protein</fullName>
    </submittedName>
</protein>
<name>A0ABU5UCB6_9CYAN</name>
<dbReference type="InterPro" id="IPR008203">
    <property type="entry name" value="AF2212-like"/>
</dbReference>
<keyword evidence="2" id="KW-1185">Reference proteome</keyword>
<sequence length="78" mass="8718">MLQILDALFDGETLIPATPLNIKPGTRVRIIVESLLPETKATRKSFLQTAKSLKLQGNPDWSENIDQYLYGESKSENA</sequence>